<dbReference type="RefSeq" id="WP_306829597.1">
    <property type="nucleotide sequence ID" value="NZ_JAUSRA010000001.1"/>
</dbReference>
<dbReference type="PANTHER" id="PTHR36842:SF2">
    <property type="entry name" value="SLR0505 PROTEIN"/>
    <property type="match status" value="1"/>
</dbReference>
<dbReference type="SUPFAM" id="SSF82171">
    <property type="entry name" value="DPP6 N-terminal domain-like"/>
    <property type="match status" value="1"/>
</dbReference>
<reference evidence="3 4" key="1">
    <citation type="submission" date="2023-07" db="EMBL/GenBank/DDBJ databases">
        <title>Sequencing the genomes of 1000 actinobacteria strains.</title>
        <authorList>
            <person name="Klenk H.-P."/>
        </authorList>
    </citation>
    <scope>NUCLEOTIDE SEQUENCE [LARGE SCALE GENOMIC DNA]</scope>
    <source>
        <strain evidence="3 4">DSM 44710</strain>
    </source>
</reference>
<keyword evidence="2" id="KW-0732">Signal</keyword>
<dbReference type="EMBL" id="JAUSRA010000001">
    <property type="protein sequence ID" value="MDP9794458.1"/>
    <property type="molecule type" value="Genomic_DNA"/>
</dbReference>
<feature type="region of interest" description="Disordered" evidence="1">
    <location>
        <begin position="389"/>
        <end position="426"/>
    </location>
</feature>
<dbReference type="Proteomes" id="UP001240984">
    <property type="component" value="Unassembled WGS sequence"/>
</dbReference>
<sequence length="436" mass="45253">MIDISRCGAAVAAGLLVLTMPQPAAAALPGPERISVSVTGGDSDWFSNGSSISDDGRLVVFQSYSTDLVPRDINGGYDSFVRDRQAGVTRLLGLNPDGSQTAEGVSSAVVSGDGRWVVYDADAATLVSGDSNNKIDVFVEDLGTGAITRVSVTSSGAEPNNHSHTADISPDGRFVTFQSTATNLLTTDLNGATKSDVYLHDRLFGSTRLVSEALTGGGAGADRLARDAKVSADGRYVAFMSAATNLVADGSSELSVFVRDMWTGVTTRDSLTWTGAPAGYPYEYSFSRDGRFVGFDSGFDDVVPGDTNNRMDAFVRDRWRGTTELVSVSSGGGPGNAGSHAPQVGDGGRCVVFTSDASDLAPGDTGGATDVFVRDMVAGTVVRISAPYSADTDRPSYGAAVSRDGRHTSFDSQTGALDPNDTNDNDDVYAATTGCG</sequence>
<protein>
    <recommendedName>
        <fullName evidence="5">WD40 repeat protein</fullName>
    </recommendedName>
</protein>
<accession>A0ABT9MSU0</accession>
<evidence type="ECO:0000313" key="3">
    <source>
        <dbReference type="EMBL" id="MDP9794458.1"/>
    </source>
</evidence>
<feature type="chain" id="PRO_5045409302" description="WD40 repeat protein" evidence="2">
    <location>
        <begin position="27"/>
        <end position="436"/>
    </location>
</feature>
<name>A0ABT9MSU0_9ACTN</name>
<evidence type="ECO:0000256" key="2">
    <source>
        <dbReference type="SAM" id="SignalP"/>
    </source>
</evidence>
<evidence type="ECO:0008006" key="5">
    <source>
        <dbReference type="Google" id="ProtNLM"/>
    </source>
</evidence>
<gene>
    <name evidence="3" type="ORF">J2S43_002970</name>
</gene>
<organism evidence="3 4">
    <name type="scientific">Catenuloplanes nepalensis</name>
    <dbReference type="NCBI Taxonomy" id="587533"/>
    <lineage>
        <taxon>Bacteria</taxon>
        <taxon>Bacillati</taxon>
        <taxon>Actinomycetota</taxon>
        <taxon>Actinomycetes</taxon>
        <taxon>Micromonosporales</taxon>
        <taxon>Micromonosporaceae</taxon>
        <taxon>Catenuloplanes</taxon>
    </lineage>
</organism>
<proteinExistence type="predicted"/>
<feature type="signal peptide" evidence="2">
    <location>
        <begin position="1"/>
        <end position="26"/>
    </location>
</feature>
<keyword evidence="4" id="KW-1185">Reference proteome</keyword>
<dbReference type="PANTHER" id="PTHR36842">
    <property type="entry name" value="PROTEIN TOLB HOMOLOG"/>
    <property type="match status" value="1"/>
</dbReference>
<comment type="caution">
    <text evidence="3">The sequence shown here is derived from an EMBL/GenBank/DDBJ whole genome shotgun (WGS) entry which is preliminary data.</text>
</comment>
<evidence type="ECO:0000256" key="1">
    <source>
        <dbReference type="SAM" id="MobiDB-lite"/>
    </source>
</evidence>
<evidence type="ECO:0000313" key="4">
    <source>
        <dbReference type="Proteomes" id="UP001240984"/>
    </source>
</evidence>